<reference evidence="4 5" key="1">
    <citation type="submission" date="2019-03" db="EMBL/GenBank/DDBJ databases">
        <title>Genomic features of bacteria from cold environments.</title>
        <authorList>
            <person name="Shen L."/>
        </authorList>
    </citation>
    <scope>NUCLEOTIDE SEQUENCE [LARGE SCALE GENOMIC DNA]</scope>
    <source>
        <strain evidence="5">T3246-1</strain>
    </source>
</reference>
<evidence type="ECO:0000313" key="5">
    <source>
        <dbReference type="Proteomes" id="UP000504882"/>
    </source>
</evidence>
<keyword evidence="5" id="KW-1185">Reference proteome</keyword>
<sequence length="317" mass="33302">MLALLFTPSQLEALRSLGDLHLHLDPERLAAELAGVDLDVMITSWATPPLATWAPGRRPRLIAHTGGTLRPILGDGGVPEGCAVSQASAAMADGVAELALAMCLVLLRELHTFDRALRDPDGGPAIGGLHGRELAHRRIGVIGASRTGRSFISMVRGLGAARVRVADPYLGAEDAAALGVGSADLRDLLAWSEVLVLHAPVTAETIGMLGAAELALLPDGAVVVNTARAALVEEAALVAEALSGRLRFGLDVLHREPLPEDSPLRGLPNVYLSPHRGAATVEARERQGQITVDEIARFVAGDRLQHAIDPAVYARLS</sequence>
<dbReference type="EMBL" id="SMNA01000006">
    <property type="protein sequence ID" value="TDE92858.1"/>
    <property type="molecule type" value="Genomic_DNA"/>
</dbReference>
<keyword evidence="2" id="KW-0520">NAD</keyword>
<dbReference type="Proteomes" id="UP000504882">
    <property type="component" value="Unassembled WGS sequence"/>
</dbReference>
<dbReference type="PANTHER" id="PTHR10996">
    <property type="entry name" value="2-HYDROXYACID DEHYDROGENASE-RELATED"/>
    <property type="match status" value="1"/>
</dbReference>
<gene>
    <name evidence="4" type="ORF">EXU48_14840</name>
</gene>
<accession>A0ABY2E4T4</accession>
<dbReference type="PANTHER" id="PTHR10996:SF178">
    <property type="entry name" value="2-HYDROXYACID DEHYDROGENASE YGL185C-RELATED"/>
    <property type="match status" value="1"/>
</dbReference>
<proteinExistence type="predicted"/>
<feature type="domain" description="D-isomer specific 2-hydroxyacid dehydrogenase NAD-binding" evidence="3">
    <location>
        <begin position="100"/>
        <end position="277"/>
    </location>
</feature>
<dbReference type="InterPro" id="IPR050223">
    <property type="entry name" value="D-isomer_2-hydroxyacid_DH"/>
</dbReference>
<protein>
    <submittedName>
        <fullName evidence="4">Hydroxyacid dehydrogenase</fullName>
    </submittedName>
</protein>
<dbReference type="SUPFAM" id="SSF51735">
    <property type="entry name" value="NAD(P)-binding Rossmann-fold domains"/>
    <property type="match status" value="1"/>
</dbReference>
<dbReference type="Pfam" id="PF02826">
    <property type="entry name" value="2-Hacid_dh_C"/>
    <property type="match status" value="1"/>
</dbReference>
<dbReference type="InterPro" id="IPR006140">
    <property type="entry name" value="D-isomer_DH_NAD-bd"/>
</dbReference>
<organism evidence="4 5">
    <name type="scientific">Occultella glacieicola</name>
    <dbReference type="NCBI Taxonomy" id="2518684"/>
    <lineage>
        <taxon>Bacteria</taxon>
        <taxon>Bacillati</taxon>
        <taxon>Actinomycetota</taxon>
        <taxon>Actinomycetes</taxon>
        <taxon>Micrococcales</taxon>
        <taxon>Ruaniaceae</taxon>
        <taxon>Occultella</taxon>
    </lineage>
</organism>
<evidence type="ECO:0000313" key="4">
    <source>
        <dbReference type="EMBL" id="TDE92858.1"/>
    </source>
</evidence>
<evidence type="ECO:0000256" key="1">
    <source>
        <dbReference type="ARBA" id="ARBA00023002"/>
    </source>
</evidence>
<evidence type="ECO:0000259" key="3">
    <source>
        <dbReference type="Pfam" id="PF02826"/>
    </source>
</evidence>
<comment type="caution">
    <text evidence="4">The sequence shown here is derived from an EMBL/GenBank/DDBJ whole genome shotgun (WGS) entry which is preliminary data.</text>
</comment>
<name>A0ABY2E4T4_9MICO</name>
<evidence type="ECO:0000256" key="2">
    <source>
        <dbReference type="ARBA" id="ARBA00023027"/>
    </source>
</evidence>
<keyword evidence="1" id="KW-0560">Oxidoreductase</keyword>
<dbReference type="InterPro" id="IPR036291">
    <property type="entry name" value="NAD(P)-bd_dom_sf"/>
</dbReference>
<dbReference type="CDD" id="cd12167">
    <property type="entry name" value="2-Hacid_dh_8"/>
    <property type="match status" value="1"/>
</dbReference>
<dbReference type="Gene3D" id="3.40.50.720">
    <property type="entry name" value="NAD(P)-binding Rossmann-like Domain"/>
    <property type="match status" value="2"/>
</dbReference>